<dbReference type="InterPro" id="IPR027417">
    <property type="entry name" value="P-loop_NTPase"/>
</dbReference>
<evidence type="ECO:0000256" key="4">
    <source>
        <dbReference type="ARBA" id="ARBA00022741"/>
    </source>
</evidence>
<evidence type="ECO:0000256" key="3">
    <source>
        <dbReference type="ARBA" id="ARBA00022723"/>
    </source>
</evidence>
<accession>A0A914E453</accession>
<dbReference type="FunFam" id="3.40.50.300:FF:000692">
    <property type="entry name" value="Guanine nucleotide-binding protein subunit alpha"/>
    <property type="match status" value="1"/>
</dbReference>
<organism evidence="11 12">
    <name type="scientific">Acrobeloides nanus</name>
    <dbReference type="NCBI Taxonomy" id="290746"/>
    <lineage>
        <taxon>Eukaryota</taxon>
        <taxon>Metazoa</taxon>
        <taxon>Ecdysozoa</taxon>
        <taxon>Nematoda</taxon>
        <taxon>Chromadorea</taxon>
        <taxon>Rhabditida</taxon>
        <taxon>Tylenchina</taxon>
        <taxon>Cephalobomorpha</taxon>
        <taxon>Cephaloboidea</taxon>
        <taxon>Cephalobidae</taxon>
        <taxon>Acrobeloides</taxon>
    </lineage>
</organism>
<keyword evidence="9" id="KW-0460">Magnesium</keyword>
<proteinExistence type="predicted"/>
<dbReference type="AlphaFoldDB" id="A0A914E453"/>
<keyword evidence="2" id="KW-0519">Myristate</keyword>
<dbReference type="Proteomes" id="UP000887540">
    <property type="component" value="Unplaced"/>
</dbReference>
<keyword evidence="5" id="KW-0342">GTP-binding</keyword>
<dbReference type="GO" id="GO:0005834">
    <property type="term" value="C:heterotrimeric G-protein complex"/>
    <property type="evidence" value="ECO:0007669"/>
    <property type="project" value="TreeGrafter"/>
</dbReference>
<dbReference type="GO" id="GO:0001664">
    <property type="term" value="F:G protein-coupled receptor binding"/>
    <property type="evidence" value="ECO:0007669"/>
    <property type="project" value="TreeGrafter"/>
</dbReference>
<keyword evidence="7" id="KW-0807">Transducer</keyword>
<reference evidence="12" key="1">
    <citation type="submission" date="2022-11" db="UniProtKB">
        <authorList>
            <consortium name="WormBaseParasite"/>
        </authorList>
    </citation>
    <scope>IDENTIFICATION</scope>
</reference>
<evidence type="ECO:0000256" key="9">
    <source>
        <dbReference type="PIRSR" id="PIRSR601019-2"/>
    </source>
</evidence>
<dbReference type="PANTHER" id="PTHR10218:SF302">
    <property type="entry name" value="GUANINE NUCLEOTIDE-BINDING PROTEIN ALPHA-5 SUBUNIT"/>
    <property type="match status" value="1"/>
</dbReference>
<dbReference type="GO" id="GO:0005737">
    <property type="term" value="C:cytoplasm"/>
    <property type="evidence" value="ECO:0007669"/>
    <property type="project" value="TreeGrafter"/>
</dbReference>
<keyword evidence="6" id="KW-0564">Palmitate</keyword>
<evidence type="ECO:0000256" key="5">
    <source>
        <dbReference type="ARBA" id="ARBA00023134"/>
    </source>
</evidence>
<dbReference type="SUPFAM" id="SSF52540">
    <property type="entry name" value="P-loop containing nucleoside triphosphate hydrolases"/>
    <property type="match status" value="1"/>
</dbReference>
<feature type="binding site" evidence="9">
    <location>
        <position position="54"/>
    </location>
    <ligand>
        <name>Mg(2+)</name>
        <dbReference type="ChEBI" id="CHEBI:18420"/>
    </ligand>
</feature>
<evidence type="ECO:0000256" key="8">
    <source>
        <dbReference type="ARBA" id="ARBA00023288"/>
    </source>
</evidence>
<evidence type="ECO:0000313" key="11">
    <source>
        <dbReference type="Proteomes" id="UP000887540"/>
    </source>
</evidence>
<dbReference type="GO" id="GO:0003924">
    <property type="term" value="F:GTPase activity"/>
    <property type="evidence" value="ECO:0007669"/>
    <property type="project" value="InterPro"/>
</dbReference>
<evidence type="ECO:0000256" key="7">
    <source>
        <dbReference type="ARBA" id="ARBA00023224"/>
    </source>
</evidence>
<evidence type="ECO:0000256" key="6">
    <source>
        <dbReference type="ARBA" id="ARBA00023139"/>
    </source>
</evidence>
<protein>
    <submittedName>
        <fullName evidence="12">Uncharacterized protein</fullName>
    </submittedName>
</protein>
<dbReference type="Gene3D" id="3.40.50.300">
    <property type="entry name" value="P-loop containing nucleotide triphosphate hydrolases"/>
    <property type="match status" value="1"/>
</dbReference>
<dbReference type="Pfam" id="PF00503">
    <property type="entry name" value="G-alpha"/>
    <property type="match status" value="1"/>
</dbReference>
<feature type="region of interest" description="Disordered" evidence="10">
    <location>
        <begin position="1"/>
        <end position="23"/>
    </location>
</feature>
<keyword evidence="3 9" id="KW-0479">Metal-binding</keyword>
<dbReference type="GO" id="GO:0007188">
    <property type="term" value="P:adenylate cyclase-modulating G protein-coupled receptor signaling pathway"/>
    <property type="evidence" value="ECO:0007669"/>
    <property type="project" value="TreeGrafter"/>
</dbReference>
<name>A0A914E453_9BILA</name>
<keyword evidence="4" id="KW-0547">Nucleotide-binding</keyword>
<dbReference type="WBParaSite" id="ACRNAN_scaffold5649.g9017.t1">
    <property type="protein sequence ID" value="ACRNAN_scaffold5649.g9017.t1"/>
    <property type="gene ID" value="ACRNAN_scaffold5649.g9017"/>
</dbReference>
<comment type="subunit">
    <text evidence="1">G proteins are composed of 3 units; alpha, beta and gamma. The alpha chain contains the guanine nucleotide binding site.</text>
</comment>
<dbReference type="GO" id="GO:0005525">
    <property type="term" value="F:GTP binding"/>
    <property type="evidence" value="ECO:0007669"/>
    <property type="project" value="UniProtKB-KW"/>
</dbReference>
<evidence type="ECO:0000256" key="1">
    <source>
        <dbReference type="ARBA" id="ARBA00011356"/>
    </source>
</evidence>
<dbReference type="PANTHER" id="PTHR10218">
    <property type="entry name" value="GTP-BINDING PROTEIN ALPHA SUBUNIT"/>
    <property type="match status" value="1"/>
</dbReference>
<evidence type="ECO:0000313" key="12">
    <source>
        <dbReference type="WBParaSite" id="ACRNAN_scaffold5649.g9017.t1"/>
    </source>
</evidence>
<evidence type="ECO:0000256" key="10">
    <source>
        <dbReference type="SAM" id="MobiDB-lite"/>
    </source>
</evidence>
<evidence type="ECO:0000256" key="2">
    <source>
        <dbReference type="ARBA" id="ARBA00022707"/>
    </source>
</evidence>
<dbReference type="PROSITE" id="PS51882">
    <property type="entry name" value="G_ALPHA"/>
    <property type="match status" value="1"/>
</dbReference>
<keyword evidence="11" id="KW-1185">Reference proteome</keyword>
<dbReference type="GO" id="GO:0046872">
    <property type="term" value="F:metal ion binding"/>
    <property type="evidence" value="ECO:0007669"/>
    <property type="project" value="UniProtKB-KW"/>
</dbReference>
<dbReference type="InterPro" id="IPR001019">
    <property type="entry name" value="Gprotein_alpha_su"/>
</dbReference>
<dbReference type="GO" id="GO:0031683">
    <property type="term" value="F:G-protein beta/gamma-subunit complex binding"/>
    <property type="evidence" value="ECO:0007669"/>
    <property type="project" value="InterPro"/>
</dbReference>
<sequence>MGSGLCKTDQVSDELSEDSKKRHKEIEAELAKEKIDDRKKIKMLLLGASDSGKSTIVKQMRILHKNGFKESELINFRYMIYSNLLVSYHYVASGIYQLSIFVPENEAVC</sequence>
<keyword evidence="8" id="KW-0449">Lipoprotein</keyword>